<feature type="compositionally biased region" description="Low complexity" evidence="3">
    <location>
        <begin position="236"/>
        <end position="247"/>
    </location>
</feature>
<feature type="region of interest" description="Disordered" evidence="3">
    <location>
        <begin position="228"/>
        <end position="276"/>
    </location>
</feature>
<feature type="region of interest" description="Disordered" evidence="3">
    <location>
        <begin position="310"/>
        <end position="342"/>
    </location>
</feature>
<dbReference type="SMART" id="SM00979">
    <property type="entry name" value="TIFY"/>
    <property type="match status" value="1"/>
</dbReference>
<dbReference type="GO" id="GO:2000022">
    <property type="term" value="P:regulation of jasmonic acid mediated signaling pathway"/>
    <property type="evidence" value="ECO:0007669"/>
    <property type="project" value="UniProtKB-UniRule"/>
</dbReference>
<comment type="subcellular location">
    <subcellularLocation>
        <location evidence="2">Nucleus</location>
    </subcellularLocation>
</comment>
<proteinExistence type="inferred from homology"/>
<dbReference type="PROSITE" id="PS51320">
    <property type="entry name" value="TIFY"/>
    <property type="match status" value="1"/>
</dbReference>
<dbReference type="Proteomes" id="UP001237642">
    <property type="component" value="Unassembled WGS sequence"/>
</dbReference>
<dbReference type="PANTHER" id="PTHR33077">
    <property type="entry name" value="PROTEIN TIFY 4A-RELATED-RELATED"/>
    <property type="match status" value="1"/>
</dbReference>
<keyword evidence="2" id="KW-1184">Jasmonic acid signaling pathway</keyword>
<name>A0AAD8GLP3_9APIA</name>
<comment type="domain">
    <text evidence="2">The jas domain is required for interaction with COI1.</text>
</comment>
<feature type="compositionally biased region" description="Polar residues" evidence="3">
    <location>
        <begin position="315"/>
        <end position="334"/>
    </location>
</feature>
<dbReference type="EMBL" id="JAUIZM010000087">
    <property type="protein sequence ID" value="KAK1349487.1"/>
    <property type="molecule type" value="Genomic_DNA"/>
</dbReference>
<protein>
    <recommendedName>
        <fullName evidence="2">Protein TIFY</fullName>
    </recommendedName>
    <alternativeName>
        <fullName evidence="2">Jasmonate ZIM domain-containing protein</fullName>
    </alternativeName>
</protein>
<reference evidence="5" key="1">
    <citation type="submission" date="2023-02" db="EMBL/GenBank/DDBJ databases">
        <title>Genome of toxic invasive species Heracleum sosnowskyi carries increased number of genes despite the absence of recent whole-genome duplications.</title>
        <authorList>
            <person name="Schelkunov M."/>
            <person name="Shtratnikova V."/>
            <person name="Makarenko M."/>
            <person name="Klepikova A."/>
            <person name="Omelchenko D."/>
            <person name="Novikova G."/>
            <person name="Obukhova E."/>
            <person name="Bogdanov V."/>
            <person name="Penin A."/>
            <person name="Logacheva M."/>
        </authorList>
    </citation>
    <scope>NUCLEOTIDE SEQUENCE</scope>
    <source>
        <strain evidence="5">Hsosn_3</strain>
        <tissue evidence="5">Leaf</tissue>
    </source>
</reference>
<dbReference type="AlphaFoldDB" id="A0AAD8GLP3"/>
<dbReference type="GO" id="GO:0005634">
    <property type="term" value="C:nucleus"/>
    <property type="evidence" value="ECO:0007669"/>
    <property type="project" value="UniProtKB-SubCell"/>
</dbReference>
<sequence>MERDFMGLYSKGSVIEAKEDAAAGYKDSPVFLRCPQLQCPLTNAFNSNKCQSGENQRASNQNMEGGTSFSMTNYPIQQNAHPLHLPPHGAKAFVGMNQGISLSMNNSFFKTQFAGAGQNLAAASTKPHYLGGVLVTAPHSNPSYPYQTSTKEERLSQITSGAPVQMTIFYGGTVNVFDDISPEKAQAIMLLAGSGPSASYHNAQPRHQLLAPSPKHVAQEVFRSQPLITPPCSGLSSPMSVSSRPMRQTCGGSTKNDGLAKINRGSTKPVDQAPKVATSVHVAGTSRTTMTQSAVPQARKASLARFLEKRKERTMSSAPYNNLSKTTEGSATPGSSSVHSENSGSRTALYCVIYLIPTSLRMENILSFGLHNHPFLHIENDVGNDSITEVFGLNNNVVRVTKKKKKEELEYHE</sequence>
<evidence type="ECO:0000256" key="3">
    <source>
        <dbReference type="SAM" id="MobiDB-lite"/>
    </source>
</evidence>
<evidence type="ECO:0000313" key="5">
    <source>
        <dbReference type="EMBL" id="KAK1349487.1"/>
    </source>
</evidence>
<dbReference type="InterPro" id="IPR040390">
    <property type="entry name" value="TIFY/JAZ"/>
</dbReference>
<evidence type="ECO:0000256" key="1">
    <source>
        <dbReference type="ARBA" id="ARBA00008614"/>
    </source>
</evidence>
<dbReference type="InterPro" id="IPR010399">
    <property type="entry name" value="Tify_dom"/>
</dbReference>
<evidence type="ECO:0000256" key="2">
    <source>
        <dbReference type="RuleBase" id="RU369065"/>
    </source>
</evidence>
<comment type="function">
    <text evidence="2">Repressor of jasmonate responses.</text>
</comment>
<dbReference type="GO" id="GO:0031347">
    <property type="term" value="P:regulation of defense response"/>
    <property type="evidence" value="ECO:0007669"/>
    <property type="project" value="UniProtKB-UniRule"/>
</dbReference>
<dbReference type="GO" id="GO:0009611">
    <property type="term" value="P:response to wounding"/>
    <property type="evidence" value="ECO:0007669"/>
    <property type="project" value="UniProtKB-UniRule"/>
</dbReference>
<reference evidence="5" key="2">
    <citation type="submission" date="2023-05" db="EMBL/GenBank/DDBJ databases">
        <authorList>
            <person name="Schelkunov M.I."/>
        </authorList>
    </citation>
    <scope>NUCLEOTIDE SEQUENCE</scope>
    <source>
        <strain evidence="5">Hsosn_3</strain>
        <tissue evidence="5">Leaf</tissue>
    </source>
</reference>
<feature type="domain" description="Tify" evidence="4">
    <location>
        <begin position="159"/>
        <end position="194"/>
    </location>
</feature>
<organism evidence="5 6">
    <name type="scientific">Heracleum sosnowskyi</name>
    <dbReference type="NCBI Taxonomy" id="360622"/>
    <lineage>
        <taxon>Eukaryota</taxon>
        <taxon>Viridiplantae</taxon>
        <taxon>Streptophyta</taxon>
        <taxon>Embryophyta</taxon>
        <taxon>Tracheophyta</taxon>
        <taxon>Spermatophyta</taxon>
        <taxon>Magnoliopsida</taxon>
        <taxon>eudicotyledons</taxon>
        <taxon>Gunneridae</taxon>
        <taxon>Pentapetalae</taxon>
        <taxon>asterids</taxon>
        <taxon>campanulids</taxon>
        <taxon>Apiales</taxon>
        <taxon>Apiaceae</taxon>
        <taxon>Apioideae</taxon>
        <taxon>apioid superclade</taxon>
        <taxon>Tordylieae</taxon>
        <taxon>Tordyliinae</taxon>
        <taxon>Heracleum</taxon>
    </lineage>
</organism>
<evidence type="ECO:0000259" key="4">
    <source>
        <dbReference type="PROSITE" id="PS51320"/>
    </source>
</evidence>
<keyword evidence="2" id="KW-0539">Nucleus</keyword>
<evidence type="ECO:0000313" key="6">
    <source>
        <dbReference type="Proteomes" id="UP001237642"/>
    </source>
</evidence>
<comment type="similarity">
    <text evidence="1 2">Belongs to the TIFY/JAZ family.</text>
</comment>
<keyword evidence="6" id="KW-1185">Reference proteome</keyword>
<comment type="caution">
    <text evidence="5">The sequence shown here is derived from an EMBL/GenBank/DDBJ whole genome shotgun (WGS) entry which is preliminary data.</text>
</comment>
<gene>
    <name evidence="5" type="ORF">POM88_054797</name>
</gene>
<dbReference type="PANTHER" id="PTHR33077:SF90">
    <property type="entry name" value="PROTEIN TIFY 7"/>
    <property type="match status" value="1"/>
</dbReference>
<dbReference type="InterPro" id="IPR018467">
    <property type="entry name" value="CCT_CS"/>
</dbReference>
<dbReference type="Pfam" id="PF09425">
    <property type="entry name" value="Jas_motif"/>
    <property type="match status" value="1"/>
</dbReference>
<accession>A0AAD8GLP3</accession>
<dbReference type="Pfam" id="PF06200">
    <property type="entry name" value="tify"/>
    <property type="match status" value="1"/>
</dbReference>